<sequence length="143" mass="15954">MPQNKDHFSTSVSQSGRDAYSTFFRISPEERKREGDRRDYFARFWAEAGPDVRAAYDRFISACPLSDGVTLEQVDEGEVGGWWLRPDHPPAGQAILFIHGGAYVLGSALAYRGLASQVVDRTRIPALVIDYRAADLIKQTFGT</sequence>
<evidence type="ECO:0000259" key="1">
    <source>
        <dbReference type="Pfam" id="PF07859"/>
    </source>
</evidence>
<keyword evidence="2" id="KW-0378">Hydrolase</keyword>
<organism evidence="2 3">
    <name type="scientific">Ancylobacter oerskovii</name>
    <dbReference type="NCBI Taxonomy" id="459519"/>
    <lineage>
        <taxon>Bacteria</taxon>
        <taxon>Pseudomonadati</taxon>
        <taxon>Pseudomonadota</taxon>
        <taxon>Alphaproteobacteria</taxon>
        <taxon>Hyphomicrobiales</taxon>
        <taxon>Xanthobacteraceae</taxon>
        <taxon>Ancylobacter</taxon>
    </lineage>
</organism>
<dbReference type="InterPro" id="IPR029058">
    <property type="entry name" value="AB_hydrolase_fold"/>
</dbReference>
<dbReference type="InterPro" id="IPR013094">
    <property type="entry name" value="AB_hydrolase_3"/>
</dbReference>
<feature type="domain" description="Alpha/beta hydrolase fold-3" evidence="1">
    <location>
        <begin position="95"/>
        <end position="134"/>
    </location>
</feature>
<proteinExistence type="predicted"/>
<dbReference type="SUPFAM" id="SSF53474">
    <property type="entry name" value="alpha/beta-Hydrolases"/>
    <property type="match status" value="1"/>
</dbReference>
<evidence type="ECO:0000313" key="2">
    <source>
        <dbReference type="EMBL" id="MFD2143598.1"/>
    </source>
</evidence>
<dbReference type="Gene3D" id="3.40.50.1820">
    <property type="entry name" value="alpha/beta hydrolase"/>
    <property type="match status" value="1"/>
</dbReference>
<dbReference type="Pfam" id="PF07859">
    <property type="entry name" value="Abhydrolase_3"/>
    <property type="match status" value="1"/>
</dbReference>
<reference evidence="3" key="1">
    <citation type="journal article" date="2019" name="Int. J. Syst. Evol. Microbiol.">
        <title>The Global Catalogue of Microorganisms (GCM) 10K type strain sequencing project: providing services to taxonomists for standard genome sequencing and annotation.</title>
        <authorList>
            <consortium name="The Broad Institute Genomics Platform"/>
            <consortium name="The Broad Institute Genome Sequencing Center for Infectious Disease"/>
            <person name="Wu L."/>
            <person name="Ma J."/>
        </authorList>
    </citation>
    <scope>NUCLEOTIDE SEQUENCE [LARGE SCALE GENOMIC DNA]</scope>
    <source>
        <strain evidence="3">CCM 7435</strain>
    </source>
</reference>
<keyword evidence="3" id="KW-1185">Reference proteome</keyword>
<dbReference type="RefSeq" id="WP_213351146.1">
    <property type="nucleotide sequence ID" value="NZ_JAHBGB010000003.1"/>
</dbReference>
<evidence type="ECO:0000313" key="3">
    <source>
        <dbReference type="Proteomes" id="UP001597299"/>
    </source>
</evidence>
<dbReference type="Proteomes" id="UP001597299">
    <property type="component" value="Unassembled WGS sequence"/>
</dbReference>
<dbReference type="EMBL" id="JBHUHD010000004">
    <property type="protein sequence ID" value="MFD2143598.1"/>
    <property type="molecule type" value="Genomic_DNA"/>
</dbReference>
<comment type="caution">
    <text evidence="2">The sequence shown here is derived from an EMBL/GenBank/DDBJ whole genome shotgun (WGS) entry which is preliminary data.</text>
</comment>
<dbReference type="GO" id="GO:0016787">
    <property type="term" value="F:hydrolase activity"/>
    <property type="evidence" value="ECO:0007669"/>
    <property type="project" value="UniProtKB-KW"/>
</dbReference>
<protein>
    <submittedName>
        <fullName evidence="2">Alpha/beta hydrolase</fullName>
    </submittedName>
</protein>
<gene>
    <name evidence="2" type="ORF">ACFSNC_24710</name>
</gene>
<name>A0ABW4Z5P9_9HYPH</name>
<accession>A0ABW4Z5P9</accession>